<evidence type="ECO:0000256" key="1">
    <source>
        <dbReference type="ARBA" id="ARBA00005732"/>
    </source>
</evidence>
<dbReference type="GO" id="GO:0043419">
    <property type="term" value="P:urea catabolic process"/>
    <property type="evidence" value="ECO:0007669"/>
    <property type="project" value="InterPro"/>
</dbReference>
<evidence type="ECO:0000256" key="6">
    <source>
        <dbReference type="HAMAP-Rule" id="MF_01389"/>
    </source>
</evidence>
<dbReference type="PIRSF" id="PIRSF005624">
    <property type="entry name" value="Ni-bind_GTPase"/>
    <property type="match status" value="1"/>
</dbReference>
<evidence type="ECO:0000259" key="7">
    <source>
        <dbReference type="Pfam" id="PF02492"/>
    </source>
</evidence>
<name>A0A512DLZ9_9PROT</name>
<dbReference type="GO" id="GO:0005737">
    <property type="term" value="C:cytoplasm"/>
    <property type="evidence" value="ECO:0007669"/>
    <property type="project" value="UniProtKB-SubCell"/>
</dbReference>
<keyword evidence="6" id="KW-0963">Cytoplasm</keyword>
<evidence type="ECO:0000256" key="2">
    <source>
        <dbReference type="ARBA" id="ARBA00022741"/>
    </source>
</evidence>
<dbReference type="HAMAP" id="MF_01389">
    <property type="entry name" value="UreG"/>
    <property type="match status" value="1"/>
</dbReference>
<dbReference type="PANTHER" id="PTHR31715:SF0">
    <property type="entry name" value="UREASE ACCESSORY PROTEIN G"/>
    <property type="match status" value="1"/>
</dbReference>
<organism evidence="8 9">
    <name type="scientific">Skermanella aerolata</name>
    <dbReference type="NCBI Taxonomy" id="393310"/>
    <lineage>
        <taxon>Bacteria</taxon>
        <taxon>Pseudomonadati</taxon>
        <taxon>Pseudomonadota</taxon>
        <taxon>Alphaproteobacteria</taxon>
        <taxon>Rhodospirillales</taxon>
        <taxon>Azospirillaceae</taxon>
        <taxon>Skermanella</taxon>
    </lineage>
</organism>
<dbReference type="InterPro" id="IPR003495">
    <property type="entry name" value="CobW/HypB/UreG_nucleotide-bd"/>
</dbReference>
<comment type="similarity">
    <text evidence="1 6">Belongs to the SIMIBI class G3E GTPase family. UreG subfamily.</text>
</comment>
<keyword evidence="9" id="KW-1185">Reference proteome</keyword>
<dbReference type="EMBL" id="BJYZ01000006">
    <property type="protein sequence ID" value="GEO37493.1"/>
    <property type="molecule type" value="Genomic_DNA"/>
</dbReference>
<reference evidence="8 9" key="1">
    <citation type="submission" date="2019-07" db="EMBL/GenBank/DDBJ databases">
        <title>Whole genome shotgun sequence of Skermanella aerolata NBRC 106429.</title>
        <authorList>
            <person name="Hosoyama A."/>
            <person name="Uohara A."/>
            <person name="Ohji S."/>
            <person name="Ichikawa N."/>
        </authorList>
    </citation>
    <scope>NUCLEOTIDE SEQUENCE [LARGE SCALE GENOMIC DNA]</scope>
    <source>
        <strain evidence="8 9">NBRC 106429</strain>
    </source>
</reference>
<dbReference type="GO" id="GO:0005525">
    <property type="term" value="F:GTP binding"/>
    <property type="evidence" value="ECO:0007669"/>
    <property type="project" value="UniProtKB-KW"/>
</dbReference>
<evidence type="ECO:0000313" key="8">
    <source>
        <dbReference type="EMBL" id="GEO37493.1"/>
    </source>
</evidence>
<evidence type="ECO:0000256" key="3">
    <source>
        <dbReference type="ARBA" id="ARBA00022988"/>
    </source>
</evidence>
<dbReference type="PANTHER" id="PTHR31715">
    <property type="entry name" value="UREASE ACCESSORY PROTEIN G"/>
    <property type="match status" value="1"/>
</dbReference>
<dbReference type="Pfam" id="PF02492">
    <property type="entry name" value="cobW"/>
    <property type="match status" value="1"/>
</dbReference>
<dbReference type="Gene3D" id="3.40.50.300">
    <property type="entry name" value="P-loop containing nucleotide triphosphate hydrolases"/>
    <property type="match status" value="1"/>
</dbReference>
<dbReference type="AlphaFoldDB" id="A0A512DLZ9"/>
<dbReference type="GO" id="GO:0016151">
    <property type="term" value="F:nickel cation binding"/>
    <property type="evidence" value="ECO:0007669"/>
    <property type="project" value="UniProtKB-UniRule"/>
</dbReference>
<comment type="subcellular location">
    <subcellularLocation>
        <location evidence="6">Cytoplasm</location>
    </subcellularLocation>
</comment>
<dbReference type="OrthoDB" id="9802035at2"/>
<keyword evidence="3 6" id="KW-0996">Nickel insertion</keyword>
<dbReference type="InterPro" id="IPR027417">
    <property type="entry name" value="P-loop_NTPase"/>
</dbReference>
<dbReference type="GO" id="GO:0003924">
    <property type="term" value="F:GTPase activity"/>
    <property type="evidence" value="ECO:0007669"/>
    <property type="project" value="InterPro"/>
</dbReference>
<dbReference type="RefSeq" id="WP_044427238.1">
    <property type="nucleotide sequence ID" value="NZ_BJYZ01000006.1"/>
</dbReference>
<dbReference type="InterPro" id="IPR004400">
    <property type="entry name" value="UreG"/>
</dbReference>
<evidence type="ECO:0000313" key="9">
    <source>
        <dbReference type="Proteomes" id="UP000321523"/>
    </source>
</evidence>
<keyword evidence="4 6" id="KW-0342">GTP-binding</keyword>
<feature type="domain" description="CobW/HypB/UreG nucleotide-binding" evidence="7">
    <location>
        <begin position="13"/>
        <end position="184"/>
    </location>
</feature>
<feature type="binding site" evidence="6">
    <location>
        <begin position="17"/>
        <end position="24"/>
    </location>
    <ligand>
        <name>GTP</name>
        <dbReference type="ChEBI" id="CHEBI:37565"/>
    </ligand>
</feature>
<evidence type="ECO:0000256" key="4">
    <source>
        <dbReference type="ARBA" id="ARBA00023134"/>
    </source>
</evidence>
<evidence type="ECO:0000256" key="5">
    <source>
        <dbReference type="ARBA" id="ARBA00023186"/>
    </source>
</evidence>
<sequence length="220" mass="23302">MTVSTEVVGAARVGVGGPVGSGKTALVERLIPLLRGEGIDLAVITNDLVTKEDAERLRRSRLIDPERVLAVEAGACPHTVIREDPTLNIEAAERLDAQFPGLELILIESGGDNLASTFSLDLVDYWMFVIDVAGGDDIPRKRGPGIIQSDLLVINKVDLAPHVGVDLDRMVAEAREVRGGRPVVLTNCRTGDGVDGVVRAIRDAVPLGRQTGKSAGSGSR</sequence>
<comment type="function">
    <text evidence="6">Facilitates the functional incorporation of the urease nickel metallocenter. This process requires GTP hydrolysis, probably effectuated by UreG.</text>
</comment>
<dbReference type="SUPFAM" id="SSF52540">
    <property type="entry name" value="P-loop containing nucleoside triphosphate hydrolases"/>
    <property type="match status" value="1"/>
</dbReference>
<dbReference type="NCBIfam" id="TIGR00101">
    <property type="entry name" value="ureG"/>
    <property type="match status" value="1"/>
</dbReference>
<gene>
    <name evidence="8" type="primary">ureG-1</name>
    <name evidence="6" type="synonym">ureG</name>
    <name evidence="8" type="ORF">SAE02_16410</name>
</gene>
<keyword evidence="5 6" id="KW-0143">Chaperone</keyword>
<dbReference type="Proteomes" id="UP000321523">
    <property type="component" value="Unassembled WGS sequence"/>
</dbReference>
<comment type="caution">
    <text evidence="8">The sequence shown here is derived from an EMBL/GenBank/DDBJ whole genome shotgun (WGS) entry which is preliminary data.</text>
</comment>
<proteinExistence type="inferred from homology"/>
<comment type="subunit">
    <text evidence="6">Homodimer. UreD, UreF and UreG form a complex that acts as a GTP-hydrolysis-dependent molecular chaperone, activating the urease apoprotein by helping to assemble the nickel containing metallocenter of UreC. The UreE protein probably delivers the nickel.</text>
</comment>
<accession>A0A512DLZ9</accession>
<protein>
    <recommendedName>
        <fullName evidence="6">Urease accessory protein UreG</fullName>
    </recommendedName>
</protein>
<keyword evidence="2 6" id="KW-0547">Nucleotide-binding</keyword>